<accession>A0A5E4N2B6</accession>
<feature type="domain" description="Reverse transcriptase Ty1/copia-type" evidence="1">
    <location>
        <begin position="2"/>
        <end position="142"/>
    </location>
</feature>
<dbReference type="OrthoDB" id="6629679at2759"/>
<proteinExistence type="predicted"/>
<protein>
    <submittedName>
        <fullName evidence="2">Reverse transcriptase, RNA-dependent DNA polymerase</fullName>
    </submittedName>
</protein>
<keyword evidence="2" id="KW-0695">RNA-directed DNA polymerase</keyword>
<keyword evidence="3" id="KW-1185">Reference proteome</keyword>
<dbReference type="Pfam" id="PF07727">
    <property type="entry name" value="RVT_2"/>
    <property type="match status" value="1"/>
</dbReference>
<gene>
    <name evidence="2" type="ORF">CINCED_3A008998</name>
</gene>
<dbReference type="InterPro" id="IPR013103">
    <property type="entry name" value="RVT_2"/>
</dbReference>
<evidence type="ECO:0000313" key="2">
    <source>
        <dbReference type="EMBL" id="VVC38744.1"/>
    </source>
</evidence>
<reference evidence="2 3" key="1">
    <citation type="submission" date="2019-08" db="EMBL/GenBank/DDBJ databases">
        <authorList>
            <person name="Alioto T."/>
            <person name="Alioto T."/>
            <person name="Gomez Garrido J."/>
        </authorList>
    </citation>
    <scope>NUCLEOTIDE SEQUENCE [LARGE SCALE GENOMIC DNA]</scope>
</reference>
<sequence>MTTALLNGILEEDLYMKQLDGFDQENGLVYKLYKSLYGLKQSSNCWNKHFNNFICQQGLTKSKSDQYDVLVAGNSMKKVNNLRKLLSDEFKLTDQGDARSFLGIKIERHNNILKMNQAKYLENLLHNFGMNKCKPILTPMEKKLKFGEKGSTTLSSTEAEYIALASAIQERMWLKELLVEMGIIKDKDYILLHEDNQSCIKIANEPKKHQRLKHLDTKYNFIHEAISTNQIKLEYVQIDHQLADILTKPLPAILFSKLRKAIGLVEQLILF</sequence>
<organism evidence="2 3">
    <name type="scientific">Cinara cedri</name>
    <dbReference type="NCBI Taxonomy" id="506608"/>
    <lineage>
        <taxon>Eukaryota</taxon>
        <taxon>Metazoa</taxon>
        <taxon>Ecdysozoa</taxon>
        <taxon>Arthropoda</taxon>
        <taxon>Hexapoda</taxon>
        <taxon>Insecta</taxon>
        <taxon>Pterygota</taxon>
        <taxon>Neoptera</taxon>
        <taxon>Paraneoptera</taxon>
        <taxon>Hemiptera</taxon>
        <taxon>Sternorrhyncha</taxon>
        <taxon>Aphidomorpha</taxon>
        <taxon>Aphidoidea</taxon>
        <taxon>Aphididae</taxon>
        <taxon>Lachninae</taxon>
        <taxon>Cinara</taxon>
    </lineage>
</organism>
<dbReference type="SUPFAM" id="SSF56672">
    <property type="entry name" value="DNA/RNA polymerases"/>
    <property type="match status" value="1"/>
</dbReference>
<dbReference type="EMBL" id="CABPRJ010001495">
    <property type="protein sequence ID" value="VVC38744.1"/>
    <property type="molecule type" value="Genomic_DNA"/>
</dbReference>
<keyword evidence="2" id="KW-0548">Nucleotidyltransferase</keyword>
<dbReference type="GO" id="GO:0003964">
    <property type="term" value="F:RNA-directed DNA polymerase activity"/>
    <property type="evidence" value="ECO:0007669"/>
    <property type="project" value="UniProtKB-KW"/>
</dbReference>
<dbReference type="CDD" id="cd09272">
    <property type="entry name" value="RNase_HI_RT_Ty1"/>
    <property type="match status" value="1"/>
</dbReference>
<dbReference type="PANTHER" id="PTHR11439">
    <property type="entry name" value="GAG-POL-RELATED RETROTRANSPOSON"/>
    <property type="match status" value="1"/>
</dbReference>
<dbReference type="PANTHER" id="PTHR11439:SF463">
    <property type="entry name" value="REVERSE TRANSCRIPTASE TY1_COPIA-TYPE DOMAIN-CONTAINING PROTEIN"/>
    <property type="match status" value="1"/>
</dbReference>
<name>A0A5E4N2B6_9HEMI</name>
<evidence type="ECO:0000313" key="3">
    <source>
        <dbReference type="Proteomes" id="UP000325440"/>
    </source>
</evidence>
<keyword evidence="2" id="KW-0808">Transferase</keyword>
<dbReference type="AlphaFoldDB" id="A0A5E4N2B6"/>
<dbReference type="InterPro" id="IPR043502">
    <property type="entry name" value="DNA/RNA_pol_sf"/>
</dbReference>
<dbReference type="Proteomes" id="UP000325440">
    <property type="component" value="Unassembled WGS sequence"/>
</dbReference>
<evidence type="ECO:0000259" key="1">
    <source>
        <dbReference type="Pfam" id="PF07727"/>
    </source>
</evidence>